<dbReference type="InterPro" id="IPR036736">
    <property type="entry name" value="ACP-like_sf"/>
</dbReference>
<dbReference type="Pfam" id="PF00550">
    <property type="entry name" value="PP-binding"/>
    <property type="match status" value="1"/>
</dbReference>
<gene>
    <name evidence="7" type="primary">dhbB</name>
    <name evidence="9" type="synonym">vibB</name>
    <name evidence="10" type="ORF">D6U24_13315</name>
    <name evidence="7" type="ORF">ERS013165_02589</name>
    <name evidence="8" type="ORF">ERS013200_01495</name>
    <name evidence="9" type="ORF">KIN13_12065</name>
</gene>
<dbReference type="Pfam" id="PF00857">
    <property type="entry name" value="Isochorismatase"/>
    <property type="match status" value="1"/>
</dbReference>
<dbReference type="InterPro" id="IPR000868">
    <property type="entry name" value="Isochorismatase-like_dom"/>
</dbReference>
<evidence type="ECO:0000313" key="7">
    <source>
        <dbReference type="EMBL" id="CSA85057.1"/>
    </source>
</evidence>
<evidence type="ECO:0000313" key="13">
    <source>
        <dbReference type="Proteomes" id="UP000471242"/>
    </source>
</evidence>
<evidence type="ECO:0000313" key="9">
    <source>
        <dbReference type="EMBL" id="MBS7674161.1"/>
    </source>
</evidence>
<keyword evidence="3 7" id="KW-0378">Hydrolase</keyword>
<dbReference type="OMA" id="RDIKPFF"/>
<name>A0A085SM70_VIBCL</name>
<evidence type="ECO:0000256" key="2">
    <source>
        <dbReference type="ARBA" id="ARBA00012100"/>
    </source>
</evidence>
<feature type="domain" description="Carrier" evidence="6">
    <location>
        <begin position="211"/>
        <end position="287"/>
    </location>
</feature>
<dbReference type="PROSITE" id="PS50075">
    <property type="entry name" value="CARRIER"/>
    <property type="match status" value="1"/>
</dbReference>
<proteinExistence type="predicted"/>
<dbReference type="EMBL" id="JAHBND010000443">
    <property type="protein sequence ID" value="MBS7674161.1"/>
    <property type="molecule type" value="Genomic_DNA"/>
</dbReference>
<dbReference type="Gene3D" id="3.40.50.850">
    <property type="entry name" value="Isochorismatase-like"/>
    <property type="match status" value="1"/>
</dbReference>
<dbReference type="Proteomes" id="UP000044806">
    <property type="component" value="Unassembled WGS sequence"/>
</dbReference>
<dbReference type="EC" id="3.3.2.1" evidence="2"/>
<dbReference type="Proteomes" id="UP000041770">
    <property type="component" value="Unassembled WGS sequence"/>
</dbReference>
<feature type="modified residue" description="O-(pantetheine 4'-phosphoryl)serine" evidence="5">
    <location>
        <position position="248"/>
    </location>
</feature>
<dbReference type="Proteomes" id="UP000471242">
    <property type="component" value="Unassembled WGS sequence"/>
</dbReference>
<dbReference type="EMBL" id="QZRB01000020">
    <property type="protein sequence ID" value="MVD24325.1"/>
    <property type="molecule type" value="Genomic_DNA"/>
</dbReference>
<dbReference type="PIRSF" id="PIRSF001111">
    <property type="entry name" value="Isochorismatase"/>
    <property type="match status" value="1"/>
</dbReference>
<dbReference type="SUPFAM" id="SSF52499">
    <property type="entry name" value="Isochorismatase-like hydrolases"/>
    <property type="match status" value="1"/>
</dbReference>
<dbReference type="Gene3D" id="1.10.1200.10">
    <property type="entry name" value="ACP-like"/>
    <property type="match status" value="1"/>
</dbReference>
<evidence type="ECO:0000256" key="4">
    <source>
        <dbReference type="ARBA" id="ARBA00048590"/>
    </source>
</evidence>
<evidence type="ECO:0000313" key="10">
    <source>
        <dbReference type="EMBL" id="MVD24325.1"/>
    </source>
</evidence>
<dbReference type="SUPFAM" id="SSF47336">
    <property type="entry name" value="ACP-like"/>
    <property type="match status" value="1"/>
</dbReference>
<comment type="pathway">
    <text evidence="1">Siderophore biosynthesis.</text>
</comment>
<keyword evidence="5" id="KW-0596">Phosphopantetheine</keyword>
<dbReference type="PANTHER" id="PTHR43540">
    <property type="entry name" value="PEROXYUREIDOACRYLATE/UREIDOACRYLATE AMIDOHYDROLASE-RELATED"/>
    <property type="match status" value="1"/>
</dbReference>
<dbReference type="Proteomes" id="UP001196338">
    <property type="component" value="Unassembled WGS sequence"/>
</dbReference>
<evidence type="ECO:0000313" key="8">
    <source>
        <dbReference type="EMBL" id="CSC47307.1"/>
    </source>
</evidence>
<keyword evidence="5" id="KW-0597">Phosphoprotein</keyword>
<dbReference type="PRINTS" id="PR01398">
    <property type="entry name" value="ISCHRISMTASE"/>
</dbReference>
<evidence type="ECO:0000256" key="5">
    <source>
        <dbReference type="PIRSR" id="PIRSR001111-50"/>
    </source>
</evidence>
<reference evidence="11 12" key="1">
    <citation type="submission" date="2015-07" db="EMBL/GenBank/DDBJ databases">
        <authorList>
            <consortium name="Pathogen Informatics"/>
        </authorList>
    </citation>
    <scope>NUCLEOTIDE SEQUENCE [LARGE SCALE GENOMIC DNA]</scope>
    <source>
        <strain evidence="8 11">A316</strain>
        <strain evidence="7 12">A51</strain>
    </source>
</reference>
<dbReference type="EMBL" id="CWQY01000007">
    <property type="protein sequence ID" value="CSC47307.1"/>
    <property type="molecule type" value="Genomic_DNA"/>
</dbReference>
<evidence type="ECO:0000256" key="1">
    <source>
        <dbReference type="ARBA" id="ARBA00004924"/>
    </source>
</evidence>
<dbReference type="GO" id="GO:0008908">
    <property type="term" value="F:isochorismatase activity"/>
    <property type="evidence" value="ECO:0007669"/>
    <property type="project" value="UniProtKB-EC"/>
</dbReference>
<dbReference type="RefSeq" id="WP_000997093.1">
    <property type="nucleotide sequence ID" value="NZ_AP018677.1"/>
</dbReference>
<dbReference type="InterPro" id="IPR016291">
    <property type="entry name" value="Isochorismatase"/>
</dbReference>
<dbReference type="CDD" id="cd01013">
    <property type="entry name" value="isochorismatase"/>
    <property type="match status" value="1"/>
</dbReference>
<reference evidence="10 13" key="2">
    <citation type="submission" date="2018-09" db="EMBL/GenBank/DDBJ databases">
        <title>Genomic epidemiology reveals two lineages of Vibrio cholerae that can cause global cholera epidemics despite absence of cholera toxin gene.</title>
        <authorList>
            <person name="Wang H."/>
            <person name="Zen W."/>
            <person name="Yu H."/>
            <person name="Zhang W."/>
            <person name="Pan J."/>
            <person name="Yang C."/>
            <person name="Cui Y."/>
        </authorList>
    </citation>
    <scope>NUCLEOTIDE SEQUENCE [LARGE SCALE GENOMIC DNA]</scope>
    <source>
        <strain evidence="10 13">00-1_S85</strain>
    </source>
</reference>
<protein>
    <recommendedName>
        <fullName evidence="2">isochorismatase</fullName>
        <ecNumber evidence="2">3.3.2.1</ecNumber>
    </recommendedName>
</protein>
<evidence type="ECO:0000313" key="12">
    <source>
        <dbReference type="Proteomes" id="UP000044806"/>
    </source>
</evidence>
<accession>A0A085SM70</accession>
<dbReference type="SMR" id="A0A085SM70"/>
<comment type="cofactor">
    <cofactor evidence="5">
        <name>pantetheine 4'-phosphate</name>
        <dbReference type="ChEBI" id="CHEBI:47942"/>
    </cofactor>
    <text evidence="5">Binds 1 phosphopantetheine covalently.</text>
</comment>
<comment type="catalytic activity">
    <reaction evidence="4">
        <text>isochorismate + H2O = (2S,3S)-2,3-dihydroxy-2,3-dihydrobenzoate + pyruvate</text>
        <dbReference type="Rhea" id="RHEA:11112"/>
        <dbReference type="ChEBI" id="CHEBI:15361"/>
        <dbReference type="ChEBI" id="CHEBI:15377"/>
        <dbReference type="ChEBI" id="CHEBI:29780"/>
        <dbReference type="ChEBI" id="CHEBI:58764"/>
        <dbReference type="EC" id="3.3.2.1"/>
    </reaction>
</comment>
<dbReference type="InterPro" id="IPR050272">
    <property type="entry name" value="Isochorismatase-like_hydrls"/>
</dbReference>
<reference evidence="9" key="4">
    <citation type="submission" date="2023-08" db="EMBL/GenBank/DDBJ databases">
        <title>Vibrio cholerae Outbreaks in Tanzania Exemplify Founder Flush: Simultaneous Increases in Population Size and Genetic Diversity.</title>
        <authorList>
            <person name="Debes A.K."/>
            <person name="Mohammed A."/>
            <person name="Maseke I."/>
            <person name="Almeida M."/>
            <person name="Li S."/>
            <person name="Matimba H."/>
            <person name="Joachim A."/>
            <person name="Mizinduko M."/>
            <person name="Nyanga S."/>
            <person name="Kelly M."/>
            <person name="Kachwamba Y."/>
            <person name="Schaffer A.M."/>
            <person name="Nyanga A.S."/>
            <person name="Mghamba J."/>
            <person name="Mosha F.S."/>
            <person name="Sack D.A."/>
            <person name="Stine O.C."/>
        </authorList>
    </citation>
    <scope>NUCLEOTIDE SEQUENCE</scope>
    <source>
        <strain evidence="9">TDS0091212</strain>
    </source>
</reference>
<organism evidence="7 12">
    <name type="scientific">Vibrio cholerae</name>
    <dbReference type="NCBI Taxonomy" id="666"/>
    <lineage>
        <taxon>Bacteria</taxon>
        <taxon>Pseudomonadati</taxon>
        <taxon>Pseudomonadota</taxon>
        <taxon>Gammaproteobacteria</taxon>
        <taxon>Vibrionales</taxon>
        <taxon>Vibrionaceae</taxon>
        <taxon>Vibrio</taxon>
    </lineage>
</organism>
<evidence type="ECO:0000256" key="3">
    <source>
        <dbReference type="ARBA" id="ARBA00022801"/>
    </source>
</evidence>
<dbReference type="PANTHER" id="PTHR43540:SF3">
    <property type="entry name" value="ENTEROBACTIN SYNTHASE COMPONENT B"/>
    <property type="match status" value="1"/>
</dbReference>
<dbReference type="InterPro" id="IPR036380">
    <property type="entry name" value="Isochorismatase-like_sf"/>
</dbReference>
<dbReference type="EMBL" id="CWOW01000013">
    <property type="protein sequence ID" value="CSA85057.1"/>
    <property type="molecule type" value="Genomic_DNA"/>
</dbReference>
<reference evidence="9" key="3">
    <citation type="submission" date="2021-05" db="EMBL/GenBank/DDBJ databases">
        <authorList>
            <person name="Stine C."/>
        </authorList>
    </citation>
    <scope>NUCLEOTIDE SEQUENCE</scope>
    <source>
        <strain evidence="9">TDS0091212</strain>
    </source>
</reference>
<evidence type="ECO:0000259" key="6">
    <source>
        <dbReference type="PROSITE" id="PS50075"/>
    </source>
</evidence>
<sequence>MAIPKIASYPLPVSLPTNKVDWRIDASRAVLLIHDMQEYFVHYFDSQAEPIPSLIKHIQQLKAHAKQAGIPVVYTAQPANQDPAERALLSDFWGPGLSEETAIIAPLAPESGDVQLTKWRYSAFKKSPLLDWLRETGRDQLIITGVYAHIGILSTALDAFMFDIQPFVIGDGVADFSLSDHEFSLRYISGRTGAVKSTQQACLEIAAQHSKLTGLSLRTMQHDVAAALNLSVDEVDVQENLLFLGLDSIRAIQLLEKWKAQGADISFAQLMEHVTLQQWWQTIQANLHQPCSA</sequence>
<evidence type="ECO:0000313" key="11">
    <source>
        <dbReference type="Proteomes" id="UP000041770"/>
    </source>
</evidence>
<dbReference type="InterPro" id="IPR009081">
    <property type="entry name" value="PP-bd_ACP"/>
</dbReference>
<dbReference type="AlphaFoldDB" id="A0A085SM70"/>
<dbReference type="KEGG" id="vcq:EN18_07245"/>